<dbReference type="Pfam" id="PF10677">
    <property type="entry name" value="DUF2490"/>
    <property type="match status" value="1"/>
</dbReference>
<name>A0A5J5IGL2_9BACT</name>
<evidence type="ECO:0000313" key="3">
    <source>
        <dbReference type="Proteomes" id="UP000326903"/>
    </source>
</evidence>
<dbReference type="AlphaFoldDB" id="A0A5J5IGL2"/>
<evidence type="ECO:0000313" key="2">
    <source>
        <dbReference type="EMBL" id="KAA9038104.1"/>
    </source>
</evidence>
<feature type="chain" id="PRO_5023940038" evidence="1">
    <location>
        <begin position="21"/>
        <end position="246"/>
    </location>
</feature>
<feature type="signal peptide" evidence="1">
    <location>
        <begin position="1"/>
        <end position="20"/>
    </location>
</feature>
<gene>
    <name evidence="2" type="ORF">FW778_15220</name>
</gene>
<keyword evidence="1" id="KW-0732">Signal</keyword>
<dbReference type="Proteomes" id="UP000326903">
    <property type="component" value="Unassembled WGS sequence"/>
</dbReference>
<proteinExistence type="predicted"/>
<evidence type="ECO:0000256" key="1">
    <source>
        <dbReference type="SAM" id="SignalP"/>
    </source>
</evidence>
<protein>
    <submittedName>
        <fullName evidence="2">DUF2490 domain-containing protein</fullName>
    </submittedName>
</protein>
<dbReference type="RefSeq" id="WP_150415664.1">
    <property type="nucleotide sequence ID" value="NZ_VYQF01000004.1"/>
</dbReference>
<dbReference type="EMBL" id="VYQF01000004">
    <property type="protein sequence ID" value="KAA9038104.1"/>
    <property type="molecule type" value="Genomic_DNA"/>
</dbReference>
<accession>A0A5J5IGL2</accession>
<comment type="caution">
    <text evidence="2">The sequence shown here is derived from an EMBL/GenBank/DDBJ whole genome shotgun (WGS) entry which is preliminary data.</text>
</comment>
<reference evidence="2 3" key="1">
    <citation type="submission" date="2019-09" db="EMBL/GenBank/DDBJ databases">
        <title>Draft genome sequence of Ginsengibacter sp. BR5-29.</title>
        <authorList>
            <person name="Im W.-T."/>
        </authorList>
    </citation>
    <scope>NUCLEOTIDE SEQUENCE [LARGE SCALE GENOMIC DNA]</scope>
    <source>
        <strain evidence="2 3">BR5-29</strain>
    </source>
</reference>
<organism evidence="2 3">
    <name type="scientific">Ginsengibacter hankyongi</name>
    <dbReference type="NCBI Taxonomy" id="2607284"/>
    <lineage>
        <taxon>Bacteria</taxon>
        <taxon>Pseudomonadati</taxon>
        <taxon>Bacteroidota</taxon>
        <taxon>Chitinophagia</taxon>
        <taxon>Chitinophagales</taxon>
        <taxon>Chitinophagaceae</taxon>
        <taxon>Ginsengibacter</taxon>
    </lineage>
</organism>
<dbReference type="InterPro" id="IPR019619">
    <property type="entry name" value="DUF2490"/>
</dbReference>
<sequence length="246" mass="29217">MILQQNIVLAILLFPVASVAQRTTQRTNMIWAGYYNTIRLPNKWSIPSDVQLRTKDWTNKWSQLLVRSGLAYSLNNNFSVTGGLAFFKNAQYADKKLLLKNEWRPWQELFYQLAIHKTNLVQRLRAEQRFLQEVVNNKKINSYQYIFRLRYKFEWQFPLDENNTRLLIGNEIMVNPGNINAKSFFDQNRISSGINFKLNSITNLQCQYIKIFLWHSSTSVLEDQNIFRVNIFQQFNFKKTKKTKQA</sequence>
<keyword evidence="3" id="KW-1185">Reference proteome</keyword>